<dbReference type="KEGG" id="lamb:KBB96_12055"/>
<dbReference type="AlphaFoldDB" id="A0A975IZE3"/>
<name>A0A975IZE3_9BACT</name>
<dbReference type="PROSITE" id="PS51257">
    <property type="entry name" value="PROKAR_LIPOPROTEIN"/>
    <property type="match status" value="1"/>
</dbReference>
<keyword evidence="2" id="KW-1185">Reference proteome</keyword>
<proteinExistence type="predicted"/>
<protein>
    <recommendedName>
        <fullName evidence="3">Lipoprotein</fullName>
    </recommendedName>
</protein>
<accession>A0A975IZE3</accession>
<evidence type="ECO:0000313" key="2">
    <source>
        <dbReference type="Proteomes" id="UP000676169"/>
    </source>
</evidence>
<dbReference type="EMBL" id="CP073100">
    <property type="protein sequence ID" value="QUE49605.1"/>
    <property type="molecule type" value="Genomic_DNA"/>
</dbReference>
<evidence type="ECO:0008006" key="3">
    <source>
        <dbReference type="Google" id="ProtNLM"/>
    </source>
</evidence>
<organism evidence="1 2">
    <name type="scientific">Luteolibacter ambystomatis</name>
    <dbReference type="NCBI Taxonomy" id="2824561"/>
    <lineage>
        <taxon>Bacteria</taxon>
        <taxon>Pseudomonadati</taxon>
        <taxon>Verrucomicrobiota</taxon>
        <taxon>Verrucomicrobiia</taxon>
        <taxon>Verrucomicrobiales</taxon>
        <taxon>Verrucomicrobiaceae</taxon>
        <taxon>Luteolibacter</taxon>
    </lineage>
</organism>
<reference evidence="1" key="1">
    <citation type="submission" date="2021-04" db="EMBL/GenBank/DDBJ databases">
        <title>Luteolibacter sp. 32A isolated from the skin of an Anderson's salamander (Ambystoma andersonii).</title>
        <authorList>
            <person name="Spergser J."/>
            <person name="Busse H.-J."/>
        </authorList>
    </citation>
    <scope>NUCLEOTIDE SEQUENCE</scope>
    <source>
        <strain evidence="1">32A</strain>
    </source>
</reference>
<gene>
    <name evidence="1" type="ORF">KBB96_12055</name>
</gene>
<dbReference type="RefSeq" id="WP_211629694.1">
    <property type="nucleotide sequence ID" value="NZ_CP073100.1"/>
</dbReference>
<dbReference type="Proteomes" id="UP000676169">
    <property type="component" value="Chromosome"/>
</dbReference>
<sequence length="126" mass="13681">MKLFPWLAFVPVLALSACKDPVTFTRPSMEEVARYRALNVTDVSASNRGSLCAVSVYGGAAGLEGGATAPEMMLDSPQGAICTGYLRDVQPDRVVLSISFRNESGVMDRKEVVIPKRMIREFKVAP</sequence>
<evidence type="ECO:0000313" key="1">
    <source>
        <dbReference type="EMBL" id="QUE49605.1"/>
    </source>
</evidence>